<dbReference type="EMBL" id="FNBM01000004">
    <property type="protein sequence ID" value="SDF75023.1"/>
    <property type="molecule type" value="Genomic_DNA"/>
</dbReference>
<evidence type="ECO:0000313" key="1">
    <source>
        <dbReference type="EMBL" id="SDF75023.1"/>
    </source>
</evidence>
<accession>A0A1G7NLZ5</accession>
<organism evidence="1 2">
    <name type="scientific">Phytopseudomonas seleniipraecipitans</name>
    <dbReference type="NCBI Taxonomy" id="640205"/>
    <lineage>
        <taxon>Bacteria</taxon>
        <taxon>Pseudomonadati</taxon>
        <taxon>Pseudomonadota</taxon>
        <taxon>Gammaproteobacteria</taxon>
        <taxon>Pseudomonadales</taxon>
        <taxon>Pseudomonadaceae</taxon>
        <taxon>Phytopseudomonas</taxon>
    </lineage>
</organism>
<proteinExistence type="predicted"/>
<reference evidence="1 2" key="1">
    <citation type="submission" date="2016-10" db="EMBL/GenBank/DDBJ databases">
        <authorList>
            <person name="de Groot N.N."/>
        </authorList>
    </citation>
    <scope>NUCLEOTIDE SEQUENCE [LARGE SCALE GENOMIC DNA]</scope>
    <source>
        <strain evidence="1 2">LMG 25475</strain>
    </source>
</reference>
<dbReference type="Proteomes" id="UP000243378">
    <property type="component" value="Unassembled WGS sequence"/>
</dbReference>
<evidence type="ECO:0000313" key="2">
    <source>
        <dbReference type="Proteomes" id="UP000243378"/>
    </source>
</evidence>
<dbReference type="RefSeq" id="WP_092368059.1">
    <property type="nucleotide sequence ID" value="NZ_FNBM01000004.1"/>
</dbReference>
<sequence>MPGIVLTVAQAAELLPLASQQLGRIQHQQDVADQKGIPENWGVDDWKEIIAALQGPVVHGVVYVR</sequence>
<dbReference type="OrthoDB" id="6995823at2"/>
<dbReference type="STRING" id="640205.SAMN05216381_2344"/>
<gene>
    <name evidence="1" type="ORF">SAMN05216381_2344</name>
</gene>
<dbReference type="AlphaFoldDB" id="A0A1G7NLZ5"/>
<name>A0A1G7NLZ5_9GAMM</name>
<protein>
    <submittedName>
        <fullName evidence="1">Uncharacterized protein</fullName>
    </submittedName>
</protein>